<sequence>MMNSGSHGTYNIWCISCQRIKLVAIIPHTHGSLLQIDKLVETGLSNFSWKIVGKEGLKEVFPLCLWSTRSSRSLPCLIPKEATSSS</sequence>
<dbReference type="EMBL" id="JBANQN010000006">
    <property type="protein sequence ID" value="KAK6786400.1"/>
    <property type="molecule type" value="Genomic_DNA"/>
</dbReference>
<accession>A0AAN8YB12</accession>
<evidence type="ECO:0000313" key="1">
    <source>
        <dbReference type="EMBL" id="KAK6786400.1"/>
    </source>
</evidence>
<keyword evidence="2" id="KW-1185">Reference proteome</keyword>
<name>A0AAN8YB12_SOLBU</name>
<protein>
    <submittedName>
        <fullName evidence="1">Uncharacterized protein</fullName>
    </submittedName>
</protein>
<reference evidence="1 2" key="1">
    <citation type="submission" date="2024-02" db="EMBL/GenBank/DDBJ databases">
        <title>de novo genome assembly of Solanum bulbocastanum strain 11H21.</title>
        <authorList>
            <person name="Hosaka A.J."/>
        </authorList>
    </citation>
    <scope>NUCLEOTIDE SEQUENCE [LARGE SCALE GENOMIC DNA]</scope>
    <source>
        <tissue evidence="1">Young leaves</tissue>
    </source>
</reference>
<proteinExistence type="predicted"/>
<organism evidence="1 2">
    <name type="scientific">Solanum bulbocastanum</name>
    <name type="common">Wild potato</name>
    <dbReference type="NCBI Taxonomy" id="147425"/>
    <lineage>
        <taxon>Eukaryota</taxon>
        <taxon>Viridiplantae</taxon>
        <taxon>Streptophyta</taxon>
        <taxon>Embryophyta</taxon>
        <taxon>Tracheophyta</taxon>
        <taxon>Spermatophyta</taxon>
        <taxon>Magnoliopsida</taxon>
        <taxon>eudicotyledons</taxon>
        <taxon>Gunneridae</taxon>
        <taxon>Pentapetalae</taxon>
        <taxon>asterids</taxon>
        <taxon>lamiids</taxon>
        <taxon>Solanales</taxon>
        <taxon>Solanaceae</taxon>
        <taxon>Solanoideae</taxon>
        <taxon>Solaneae</taxon>
        <taxon>Solanum</taxon>
    </lineage>
</organism>
<dbReference type="Proteomes" id="UP001371456">
    <property type="component" value="Unassembled WGS sequence"/>
</dbReference>
<dbReference type="AlphaFoldDB" id="A0AAN8YB12"/>
<comment type="caution">
    <text evidence="1">The sequence shown here is derived from an EMBL/GenBank/DDBJ whole genome shotgun (WGS) entry which is preliminary data.</text>
</comment>
<evidence type="ECO:0000313" key="2">
    <source>
        <dbReference type="Proteomes" id="UP001371456"/>
    </source>
</evidence>
<gene>
    <name evidence="1" type="ORF">RDI58_014925</name>
</gene>